<accession>A0A9Q5G7B6</accession>
<feature type="transmembrane region" description="Helical" evidence="6">
    <location>
        <begin position="153"/>
        <end position="173"/>
    </location>
</feature>
<comment type="caution">
    <text evidence="8">The sequence shown here is derived from an EMBL/GenBank/DDBJ whole genome shotgun (WGS) entry which is preliminary data.</text>
</comment>
<evidence type="ECO:0000256" key="2">
    <source>
        <dbReference type="ARBA" id="ARBA00022448"/>
    </source>
</evidence>
<evidence type="ECO:0000256" key="3">
    <source>
        <dbReference type="ARBA" id="ARBA00022692"/>
    </source>
</evidence>
<feature type="transmembrane region" description="Helical" evidence="6">
    <location>
        <begin position="80"/>
        <end position="103"/>
    </location>
</feature>
<comment type="subcellular location">
    <subcellularLocation>
        <location evidence="1">Membrane</location>
        <topology evidence="1">Multi-pass membrane protein</topology>
    </subcellularLocation>
</comment>
<dbReference type="Gene3D" id="1.20.1740.10">
    <property type="entry name" value="Amino acid/polyamine transporter I"/>
    <property type="match status" value="1"/>
</dbReference>
<dbReference type="Proteomes" id="UP000601587">
    <property type="component" value="Unassembled WGS sequence"/>
</dbReference>
<dbReference type="AlphaFoldDB" id="A0A9Q5G7B6"/>
<dbReference type="InterPro" id="IPR004841">
    <property type="entry name" value="AA-permease/SLC12A_dom"/>
</dbReference>
<proteinExistence type="predicted"/>
<evidence type="ECO:0000256" key="6">
    <source>
        <dbReference type="SAM" id="Phobius"/>
    </source>
</evidence>
<evidence type="ECO:0000256" key="1">
    <source>
        <dbReference type="ARBA" id="ARBA00004141"/>
    </source>
</evidence>
<evidence type="ECO:0000313" key="9">
    <source>
        <dbReference type="Proteomes" id="UP000601587"/>
    </source>
</evidence>
<sequence length="184" mass="21004">MYIFAVVQAIFMMAQLAVLLDASSRVFAGDVADKYMPKWLTGKKDKTGRPVHSYTLTCGLALFLLLLTGTLPNINSIYNWLLNINGIISPYKTCWVFFAFVMLRMHQDKFHSDYVFIKNKTGALIFTFICVTLGFIPQEAEATFGSAAFNHQLIMNIITVIVLFGLGFLLPWLRKREEKREMNM</sequence>
<dbReference type="GO" id="GO:0005886">
    <property type="term" value="C:plasma membrane"/>
    <property type="evidence" value="ECO:0007669"/>
    <property type="project" value="UniProtKB-SubCell"/>
</dbReference>
<keyword evidence="2" id="KW-0813">Transport</keyword>
<dbReference type="EMBL" id="WCGB01000109">
    <property type="protein sequence ID" value="NRN92567.1"/>
    <property type="molecule type" value="Genomic_DNA"/>
</dbReference>
<keyword evidence="5 6" id="KW-0472">Membrane</keyword>
<dbReference type="Pfam" id="PF00324">
    <property type="entry name" value="AA_permease"/>
    <property type="match status" value="1"/>
</dbReference>
<name>A0A9Q5G7B6_LACHE</name>
<dbReference type="PANTHER" id="PTHR42770:SF15">
    <property type="entry name" value="GLUTAMATE_GAMMA-AMINOBUTYRATE ANTIPORTER-RELATED"/>
    <property type="match status" value="1"/>
</dbReference>
<evidence type="ECO:0000313" key="8">
    <source>
        <dbReference type="EMBL" id="NRN92567.1"/>
    </source>
</evidence>
<keyword evidence="4 6" id="KW-1133">Transmembrane helix</keyword>
<reference evidence="8" key="1">
    <citation type="submission" date="2019-09" db="EMBL/GenBank/DDBJ databases">
        <title>Comparative genomic analysis of Lactobacillus helveticus.</title>
        <authorList>
            <person name="Zhang H."/>
            <person name="Chen Y."/>
            <person name="Zhong Z."/>
        </authorList>
    </citation>
    <scope>NUCLEOTIDE SEQUENCE</scope>
    <source>
        <strain evidence="8">IMAU50013</strain>
    </source>
</reference>
<dbReference type="InterPro" id="IPR050367">
    <property type="entry name" value="APC_superfamily"/>
</dbReference>
<evidence type="ECO:0000259" key="7">
    <source>
        <dbReference type="Pfam" id="PF00324"/>
    </source>
</evidence>
<gene>
    <name evidence="8" type="ORF">IMAU50013_02137</name>
</gene>
<evidence type="ECO:0000256" key="5">
    <source>
        <dbReference type="ARBA" id="ARBA00023136"/>
    </source>
</evidence>
<feature type="transmembrane region" description="Helical" evidence="6">
    <location>
        <begin position="52"/>
        <end position="68"/>
    </location>
</feature>
<keyword evidence="3 6" id="KW-0812">Transmembrane</keyword>
<dbReference type="PANTHER" id="PTHR42770">
    <property type="entry name" value="AMINO ACID TRANSPORTER-RELATED"/>
    <property type="match status" value="1"/>
</dbReference>
<feature type="domain" description="Amino acid permease/ SLC12A" evidence="7">
    <location>
        <begin position="22"/>
        <end position="166"/>
    </location>
</feature>
<organism evidence="8 9">
    <name type="scientific">Lactobacillus helveticus</name>
    <name type="common">Lactobacillus suntoryeus</name>
    <dbReference type="NCBI Taxonomy" id="1587"/>
    <lineage>
        <taxon>Bacteria</taxon>
        <taxon>Bacillati</taxon>
        <taxon>Bacillota</taxon>
        <taxon>Bacilli</taxon>
        <taxon>Lactobacillales</taxon>
        <taxon>Lactobacillaceae</taxon>
        <taxon>Lactobacillus</taxon>
    </lineage>
</organism>
<evidence type="ECO:0000256" key="4">
    <source>
        <dbReference type="ARBA" id="ARBA00022989"/>
    </source>
</evidence>
<protein>
    <submittedName>
        <fullName evidence="8">Inner membrane transporter YcaM</fullName>
    </submittedName>
</protein>
<dbReference type="GO" id="GO:0022857">
    <property type="term" value="F:transmembrane transporter activity"/>
    <property type="evidence" value="ECO:0007669"/>
    <property type="project" value="InterPro"/>
</dbReference>